<dbReference type="GO" id="GO:0033228">
    <property type="term" value="P:cysteine export across plasma membrane"/>
    <property type="evidence" value="ECO:0007669"/>
    <property type="project" value="TreeGrafter"/>
</dbReference>
<evidence type="ECO:0000256" key="2">
    <source>
        <dbReference type="ARBA" id="ARBA00022475"/>
    </source>
</evidence>
<feature type="transmembrane region" description="Helical" evidence="6">
    <location>
        <begin position="112"/>
        <end position="130"/>
    </location>
</feature>
<dbReference type="Pfam" id="PF01810">
    <property type="entry name" value="LysE"/>
    <property type="match status" value="1"/>
</dbReference>
<sequence length="189" mass="20971">MLSFLTFNWIMAITPGPNTIMALSEGQNKGFRRGLSFNFGSFIGFWLVGLLVAGLSATVFDNPQLTAVLKVIGSLYLVYLAIHSLMPASAINTTDGLRHPICSAILLQAANIKIYLYYIAGLTGFATVFPNTQYSLWFKLIIMVTIGILGTLIWTLIGNYLKTFYDHHHRSVNLVVALLLLVSVIDLWR</sequence>
<dbReference type="EMBL" id="AYYR01000023">
    <property type="protein sequence ID" value="KRM76631.1"/>
    <property type="molecule type" value="Genomic_DNA"/>
</dbReference>
<reference evidence="7 8" key="1">
    <citation type="journal article" date="2015" name="Genome Announc.">
        <title>Expanding the biotechnology potential of lactobacilli through comparative genomics of 213 strains and associated genera.</title>
        <authorList>
            <person name="Sun Z."/>
            <person name="Harris H.M."/>
            <person name="McCann A."/>
            <person name="Guo C."/>
            <person name="Argimon S."/>
            <person name="Zhang W."/>
            <person name="Yang X."/>
            <person name="Jeffery I.B."/>
            <person name="Cooney J.C."/>
            <person name="Kagawa T.F."/>
            <person name="Liu W."/>
            <person name="Song Y."/>
            <person name="Salvetti E."/>
            <person name="Wrobel A."/>
            <person name="Rasinkangas P."/>
            <person name="Parkhill J."/>
            <person name="Rea M.C."/>
            <person name="O'Sullivan O."/>
            <person name="Ritari J."/>
            <person name="Douillard F.P."/>
            <person name="Paul Ross R."/>
            <person name="Yang R."/>
            <person name="Briner A.E."/>
            <person name="Felis G.E."/>
            <person name="de Vos W.M."/>
            <person name="Barrangou R."/>
            <person name="Klaenhammer T.R."/>
            <person name="Caufield P.W."/>
            <person name="Cui Y."/>
            <person name="Zhang H."/>
            <person name="O'Toole P.W."/>
        </authorList>
    </citation>
    <scope>NUCLEOTIDE SEQUENCE [LARGE SCALE GENOMIC DNA]</scope>
    <source>
        <strain evidence="7 8">DSM 20515</strain>
    </source>
</reference>
<dbReference type="AlphaFoldDB" id="A0A0R2BBZ6"/>
<dbReference type="GO" id="GO:0005886">
    <property type="term" value="C:plasma membrane"/>
    <property type="evidence" value="ECO:0007669"/>
    <property type="project" value="UniProtKB-SubCell"/>
</dbReference>
<evidence type="ECO:0000256" key="1">
    <source>
        <dbReference type="ARBA" id="ARBA00004651"/>
    </source>
</evidence>
<evidence type="ECO:0000256" key="5">
    <source>
        <dbReference type="ARBA" id="ARBA00023136"/>
    </source>
</evidence>
<feature type="transmembrane region" description="Helical" evidence="6">
    <location>
        <begin position="136"/>
        <end position="160"/>
    </location>
</feature>
<dbReference type="InterPro" id="IPR001123">
    <property type="entry name" value="LeuE-type"/>
</dbReference>
<dbReference type="PANTHER" id="PTHR30086">
    <property type="entry name" value="ARGININE EXPORTER PROTEIN ARGO"/>
    <property type="match status" value="1"/>
</dbReference>
<keyword evidence="2" id="KW-1003">Cell membrane</keyword>
<evidence type="ECO:0000313" key="8">
    <source>
        <dbReference type="Proteomes" id="UP000051845"/>
    </source>
</evidence>
<evidence type="ECO:0000256" key="6">
    <source>
        <dbReference type="SAM" id="Phobius"/>
    </source>
</evidence>
<feature type="transmembrane region" description="Helical" evidence="6">
    <location>
        <begin position="35"/>
        <end position="59"/>
    </location>
</feature>
<comment type="caution">
    <text evidence="7">The sequence shown here is derived from an EMBL/GenBank/DDBJ whole genome shotgun (WGS) entry which is preliminary data.</text>
</comment>
<keyword evidence="4 6" id="KW-1133">Transmembrane helix</keyword>
<comment type="subcellular location">
    <subcellularLocation>
        <location evidence="1">Cell membrane</location>
        <topology evidence="1">Multi-pass membrane protein</topology>
    </subcellularLocation>
</comment>
<feature type="transmembrane region" description="Helical" evidence="6">
    <location>
        <begin position="71"/>
        <end position="91"/>
    </location>
</feature>
<evidence type="ECO:0000313" key="7">
    <source>
        <dbReference type="EMBL" id="KRM76631.1"/>
    </source>
</evidence>
<dbReference type="PANTHER" id="PTHR30086:SF20">
    <property type="entry name" value="ARGININE EXPORTER PROTEIN ARGO-RELATED"/>
    <property type="match status" value="1"/>
</dbReference>
<dbReference type="STRING" id="33960.TY91_04365"/>
<evidence type="ECO:0000256" key="4">
    <source>
        <dbReference type="ARBA" id="ARBA00022989"/>
    </source>
</evidence>
<gene>
    <name evidence="7" type="ORF">FC82_GL001320</name>
</gene>
<dbReference type="RefSeq" id="WP_054761996.1">
    <property type="nucleotide sequence ID" value="NZ_BBEQ01000039.1"/>
</dbReference>
<evidence type="ECO:0000256" key="3">
    <source>
        <dbReference type="ARBA" id="ARBA00022692"/>
    </source>
</evidence>
<keyword evidence="3 6" id="KW-0812">Transmembrane</keyword>
<feature type="transmembrane region" description="Helical" evidence="6">
    <location>
        <begin position="172"/>
        <end position="188"/>
    </location>
</feature>
<organism evidence="7 8">
    <name type="scientific">Secundilactobacillus collinoides DSM 20515 = JCM 1123</name>
    <dbReference type="NCBI Taxonomy" id="1423733"/>
    <lineage>
        <taxon>Bacteria</taxon>
        <taxon>Bacillati</taxon>
        <taxon>Bacillota</taxon>
        <taxon>Bacilli</taxon>
        <taxon>Lactobacillales</taxon>
        <taxon>Lactobacillaceae</taxon>
        <taxon>Secundilactobacillus</taxon>
    </lineage>
</organism>
<dbReference type="PATRIC" id="fig|1423733.4.peg.1388"/>
<name>A0A0R2BBZ6_SECCO</name>
<accession>A0A0R2BBZ6</accession>
<proteinExistence type="predicted"/>
<keyword evidence="5 6" id="KW-0472">Membrane</keyword>
<dbReference type="Proteomes" id="UP000051845">
    <property type="component" value="Unassembled WGS sequence"/>
</dbReference>
<dbReference type="GO" id="GO:0015171">
    <property type="term" value="F:amino acid transmembrane transporter activity"/>
    <property type="evidence" value="ECO:0007669"/>
    <property type="project" value="TreeGrafter"/>
</dbReference>
<protein>
    <submittedName>
        <fullName evidence="7">Transporter LysE family protein</fullName>
    </submittedName>
</protein>